<accession>A0AA97P7A5</accession>
<evidence type="ECO:0000313" key="1">
    <source>
        <dbReference type="EMBL" id="ELQ42972.1"/>
    </source>
</evidence>
<sequence>MGKVEVAQSPWLGLYEGGKGGGGCLAGGQQQSLLAGPY</sequence>
<dbReference type="Proteomes" id="UP000011086">
    <property type="component" value="Unassembled WGS sequence"/>
</dbReference>
<proteinExistence type="predicted"/>
<name>A0AA97P7A5_PYRO3</name>
<reference evidence="1" key="1">
    <citation type="journal article" date="2012" name="PLoS Genet.">
        <title>Comparative analysis of the genomes of two field isolates of the rice blast fungus Magnaporthe oryzae.</title>
        <authorList>
            <person name="Xue M."/>
            <person name="Yang J."/>
            <person name="Li Z."/>
            <person name="Hu S."/>
            <person name="Yao N."/>
            <person name="Dean R.A."/>
            <person name="Zhao W."/>
            <person name="Shen M."/>
            <person name="Zhang H."/>
            <person name="Li C."/>
            <person name="Liu L."/>
            <person name="Cao L."/>
            <person name="Xu X."/>
            <person name="Xing Y."/>
            <person name="Hsiang T."/>
            <person name="Zhang Z."/>
            <person name="Xu J.R."/>
            <person name="Peng Y.L."/>
        </authorList>
    </citation>
    <scope>NUCLEOTIDE SEQUENCE</scope>
    <source>
        <strain evidence="1">Y34</strain>
    </source>
</reference>
<dbReference type="EMBL" id="JH793888">
    <property type="protein sequence ID" value="ELQ42972.1"/>
    <property type="molecule type" value="Genomic_DNA"/>
</dbReference>
<protein>
    <submittedName>
        <fullName evidence="1">Uncharacterized protein</fullName>
    </submittedName>
</protein>
<gene>
    <name evidence="1" type="ORF">OOU_Y34scaffold00180g14</name>
</gene>
<dbReference type="AlphaFoldDB" id="A0AA97P7A5"/>
<organism evidence="1">
    <name type="scientific">Pyricularia oryzae (strain Y34)</name>
    <name type="common">Rice blast fungus</name>
    <name type="synonym">Magnaporthe oryzae</name>
    <dbReference type="NCBI Taxonomy" id="1143189"/>
    <lineage>
        <taxon>Eukaryota</taxon>
        <taxon>Fungi</taxon>
        <taxon>Dikarya</taxon>
        <taxon>Ascomycota</taxon>
        <taxon>Pezizomycotina</taxon>
        <taxon>Sordariomycetes</taxon>
        <taxon>Sordariomycetidae</taxon>
        <taxon>Magnaporthales</taxon>
        <taxon>Pyriculariaceae</taxon>
        <taxon>Pyricularia</taxon>
    </lineage>
</organism>